<sequence>MVMPAPQQFFRKSKLSLLLKHGRSGNPIIQDNSASENLQYQSLAIAQPTTNNPGKKGNSTNQLGNALLKVFR</sequence>
<protein>
    <submittedName>
        <fullName evidence="1">Uncharacterized protein</fullName>
    </submittedName>
</protein>
<evidence type="ECO:0000313" key="1">
    <source>
        <dbReference type="EMBL" id="RPA93238.1"/>
    </source>
</evidence>
<organism evidence="1 2">
    <name type="scientific">Choiromyces venosus 120613-1</name>
    <dbReference type="NCBI Taxonomy" id="1336337"/>
    <lineage>
        <taxon>Eukaryota</taxon>
        <taxon>Fungi</taxon>
        <taxon>Dikarya</taxon>
        <taxon>Ascomycota</taxon>
        <taxon>Pezizomycotina</taxon>
        <taxon>Pezizomycetes</taxon>
        <taxon>Pezizales</taxon>
        <taxon>Tuberaceae</taxon>
        <taxon>Choiromyces</taxon>
    </lineage>
</organism>
<proteinExistence type="predicted"/>
<dbReference type="AlphaFoldDB" id="A0A3N4J888"/>
<keyword evidence="2" id="KW-1185">Reference proteome</keyword>
<gene>
    <name evidence="1" type="ORF">L873DRAFT_1816351</name>
</gene>
<name>A0A3N4J888_9PEZI</name>
<reference evidence="1 2" key="1">
    <citation type="journal article" date="2018" name="Nat. Ecol. Evol.">
        <title>Pezizomycetes genomes reveal the molecular basis of ectomycorrhizal truffle lifestyle.</title>
        <authorList>
            <person name="Murat C."/>
            <person name="Payen T."/>
            <person name="Noel B."/>
            <person name="Kuo A."/>
            <person name="Morin E."/>
            <person name="Chen J."/>
            <person name="Kohler A."/>
            <person name="Krizsan K."/>
            <person name="Balestrini R."/>
            <person name="Da Silva C."/>
            <person name="Montanini B."/>
            <person name="Hainaut M."/>
            <person name="Levati E."/>
            <person name="Barry K.W."/>
            <person name="Belfiori B."/>
            <person name="Cichocki N."/>
            <person name="Clum A."/>
            <person name="Dockter R.B."/>
            <person name="Fauchery L."/>
            <person name="Guy J."/>
            <person name="Iotti M."/>
            <person name="Le Tacon F."/>
            <person name="Lindquist E.A."/>
            <person name="Lipzen A."/>
            <person name="Malagnac F."/>
            <person name="Mello A."/>
            <person name="Molinier V."/>
            <person name="Miyauchi S."/>
            <person name="Poulain J."/>
            <person name="Riccioni C."/>
            <person name="Rubini A."/>
            <person name="Sitrit Y."/>
            <person name="Splivallo R."/>
            <person name="Traeger S."/>
            <person name="Wang M."/>
            <person name="Zifcakova L."/>
            <person name="Wipf D."/>
            <person name="Zambonelli A."/>
            <person name="Paolocci F."/>
            <person name="Nowrousian M."/>
            <person name="Ottonello S."/>
            <person name="Baldrian P."/>
            <person name="Spatafora J.W."/>
            <person name="Henrissat B."/>
            <person name="Nagy L.G."/>
            <person name="Aury J.M."/>
            <person name="Wincker P."/>
            <person name="Grigoriev I.V."/>
            <person name="Bonfante P."/>
            <person name="Martin F.M."/>
        </authorList>
    </citation>
    <scope>NUCLEOTIDE SEQUENCE [LARGE SCALE GENOMIC DNA]</scope>
    <source>
        <strain evidence="1 2">120613-1</strain>
    </source>
</reference>
<dbReference type="Proteomes" id="UP000276215">
    <property type="component" value="Unassembled WGS sequence"/>
</dbReference>
<dbReference type="EMBL" id="ML120457">
    <property type="protein sequence ID" value="RPA93238.1"/>
    <property type="molecule type" value="Genomic_DNA"/>
</dbReference>
<evidence type="ECO:0000313" key="2">
    <source>
        <dbReference type="Proteomes" id="UP000276215"/>
    </source>
</evidence>
<accession>A0A3N4J888</accession>